<evidence type="ECO:0000256" key="10">
    <source>
        <dbReference type="PIRSR" id="PIRSR000018-51"/>
    </source>
</evidence>
<keyword evidence="11" id="KW-0812">Transmembrane</keyword>
<comment type="caution">
    <text evidence="14">The sequence shown here is derived from an EMBL/GenBank/DDBJ whole genome shotgun (WGS) entry which is preliminary data.</text>
</comment>
<protein>
    <submittedName>
        <fullName evidence="14">Alcohol dehydrogenase cytochrome c subunit</fullName>
    </submittedName>
</protein>
<keyword evidence="4 10" id="KW-0479">Metal-binding</keyword>
<dbReference type="Gene3D" id="1.10.760.10">
    <property type="entry name" value="Cytochrome c-like domain"/>
    <property type="match status" value="3"/>
</dbReference>
<evidence type="ECO:0000256" key="11">
    <source>
        <dbReference type="SAM" id="Phobius"/>
    </source>
</evidence>
<dbReference type="GO" id="GO:0020037">
    <property type="term" value="F:heme binding"/>
    <property type="evidence" value="ECO:0007669"/>
    <property type="project" value="InterPro"/>
</dbReference>
<dbReference type="InterPro" id="IPR051459">
    <property type="entry name" value="Cytochrome_c-type_DH"/>
</dbReference>
<dbReference type="Proteomes" id="UP000032679">
    <property type="component" value="Unassembled WGS sequence"/>
</dbReference>
<keyword evidence="5 12" id="KW-0732">Signal</keyword>
<evidence type="ECO:0000256" key="12">
    <source>
        <dbReference type="SAM" id="SignalP"/>
    </source>
</evidence>
<evidence type="ECO:0000256" key="1">
    <source>
        <dbReference type="ARBA" id="ARBA00004236"/>
    </source>
</evidence>
<feature type="domain" description="Cytochrome c" evidence="13">
    <location>
        <begin position="183"/>
        <end position="292"/>
    </location>
</feature>
<feature type="binding site" description="covalent" evidence="9">
    <location>
        <position position="341"/>
    </location>
    <ligand>
        <name>heme c</name>
        <dbReference type="ChEBI" id="CHEBI:61717"/>
        <label>3</label>
    </ligand>
</feature>
<dbReference type="Pfam" id="PF00034">
    <property type="entry name" value="Cytochrom_C"/>
    <property type="match status" value="3"/>
</dbReference>
<proteinExistence type="predicted"/>
<feature type="binding site" description="covalent" evidence="9">
    <location>
        <position position="338"/>
    </location>
    <ligand>
        <name>heme c</name>
        <dbReference type="ChEBI" id="CHEBI:61717"/>
        <label>3</label>
    </ligand>
</feature>
<feature type="domain" description="Cytochrome c" evidence="13">
    <location>
        <begin position="36"/>
        <end position="140"/>
    </location>
</feature>
<feature type="binding site" description="axial binding residue" evidence="10">
    <location>
        <position position="342"/>
    </location>
    <ligand>
        <name>heme c</name>
        <dbReference type="ChEBI" id="CHEBI:61717"/>
        <label>3</label>
    </ligand>
    <ligandPart>
        <name>Fe</name>
        <dbReference type="ChEBI" id="CHEBI:18248"/>
    </ligandPart>
</feature>
<evidence type="ECO:0000256" key="3">
    <source>
        <dbReference type="ARBA" id="ARBA00022617"/>
    </source>
</evidence>
<comment type="subcellular location">
    <subcellularLocation>
        <location evidence="1">Cell membrane</location>
    </subcellularLocation>
</comment>
<feature type="binding site" description="covalent" evidence="9">
    <location>
        <position position="201"/>
    </location>
    <ligand>
        <name>heme c</name>
        <dbReference type="ChEBI" id="CHEBI:61717"/>
        <label>2</label>
    </ligand>
</feature>
<evidence type="ECO:0000256" key="7">
    <source>
        <dbReference type="ARBA" id="ARBA00023004"/>
    </source>
</evidence>
<dbReference type="PANTHER" id="PTHR35008">
    <property type="entry name" value="BLL4482 PROTEIN-RELATED"/>
    <property type="match status" value="1"/>
</dbReference>
<name>A0A0D6MHZ9_9PROT</name>
<keyword evidence="2" id="KW-1003">Cell membrane</keyword>
<reference evidence="14 15" key="1">
    <citation type="submission" date="2012-10" db="EMBL/GenBank/DDBJ databases">
        <title>Genome sequencing of Tanticharoenia sakaeratensis NBRC 103193.</title>
        <authorList>
            <person name="Azuma Y."/>
            <person name="Hadano H."/>
            <person name="Hirakawa H."/>
            <person name="Matsushita K."/>
        </authorList>
    </citation>
    <scope>NUCLEOTIDE SEQUENCE [LARGE SCALE GENOMIC DNA]</scope>
    <source>
        <strain evidence="14 15">NBRC 103193</strain>
    </source>
</reference>
<comment type="cofactor">
    <cofactor evidence="9">
        <name>heme c</name>
        <dbReference type="ChEBI" id="CHEBI:61717"/>
    </cofactor>
    <text evidence="9">Binds 3 heme c groups covalently per subunit.</text>
</comment>
<organism evidence="14 15">
    <name type="scientific">Tanticharoenia sakaeratensis NBRC 103193</name>
    <dbReference type="NCBI Taxonomy" id="1231623"/>
    <lineage>
        <taxon>Bacteria</taxon>
        <taxon>Pseudomonadati</taxon>
        <taxon>Pseudomonadota</taxon>
        <taxon>Alphaproteobacteria</taxon>
        <taxon>Acetobacterales</taxon>
        <taxon>Acetobacteraceae</taxon>
        <taxon>Tanticharoenia</taxon>
    </lineage>
</organism>
<feature type="binding site" description="covalent" evidence="9">
    <location>
        <position position="53"/>
    </location>
    <ligand>
        <name>heme c</name>
        <dbReference type="ChEBI" id="CHEBI:61717"/>
        <label>1</label>
    </ligand>
</feature>
<dbReference type="RefSeq" id="WP_084711951.1">
    <property type="nucleotide sequence ID" value="NZ_BALE01000003.1"/>
</dbReference>
<dbReference type="InterPro" id="IPR009056">
    <property type="entry name" value="Cyt_c-like_dom"/>
</dbReference>
<keyword evidence="3 9" id="KW-0349">Heme</keyword>
<dbReference type="GO" id="GO:0005506">
    <property type="term" value="F:iron ion binding"/>
    <property type="evidence" value="ECO:0007669"/>
    <property type="project" value="InterPro"/>
</dbReference>
<feature type="chain" id="PRO_5002307908" evidence="12">
    <location>
        <begin position="33"/>
        <end position="473"/>
    </location>
</feature>
<evidence type="ECO:0000256" key="8">
    <source>
        <dbReference type="ARBA" id="ARBA00023136"/>
    </source>
</evidence>
<evidence type="ECO:0000313" key="15">
    <source>
        <dbReference type="Proteomes" id="UP000032679"/>
    </source>
</evidence>
<evidence type="ECO:0000256" key="6">
    <source>
        <dbReference type="ARBA" id="ARBA00022737"/>
    </source>
</evidence>
<feature type="binding site" description="axial binding residue" evidence="10">
    <location>
        <position position="202"/>
    </location>
    <ligand>
        <name>heme c</name>
        <dbReference type="ChEBI" id="CHEBI:61717"/>
        <label>2</label>
    </ligand>
    <ligandPart>
        <name>Fe</name>
        <dbReference type="ChEBI" id="CHEBI:18248"/>
    </ligandPart>
</feature>
<dbReference type="InterPro" id="IPR036909">
    <property type="entry name" value="Cyt_c-like_dom_sf"/>
</dbReference>
<evidence type="ECO:0000256" key="9">
    <source>
        <dbReference type="PIRSR" id="PIRSR000018-50"/>
    </source>
</evidence>
<dbReference type="GO" id="GO:0005886">
    <property type="term" value="C:plasma membrane"/>
    <property type="evidence" value="ECO:0007669"/>
    <property type="project" value="UniProtKB-SubCell"/>
</dbReference>
<evidence type="ECO:0000256" key="4">
    <source>
        <dbReference type="ARBA" id="ARBA00022723"/>
    </source>
</evidence>
<dbReference type="PANTHER" id="PTHR35008:SF8">
    <property type="entry name" value="ALCOHOL DEHYDROGENASE CYTOCHROME C SUBUNIT"/>
    <property type="match status" value="1"/>
</dbReference>
<sequence length="473" mass="50269">MNVRSSHMARTARTLALGALGFTAVLSVSARAQDADQIARGRYLAIAADCAACHTKPGSSLAYAGGYGIASPLGSIYSTNITPSKQYGIGNYTLAQFTAVLRRGIRGDGAHLYPAMPYTSYVRLTDDDIASLYAYFMHGVKPVDVAAPVTALPFPFNVRASMMFWNALYLNAKPFVPDPNKSAEVNRGAYLALALGHCDTCHTPRNAMMAEVESQQMGGAAIASWFAPNITSAQNAGIATWSAADLARYLKTGDVPGRAQAAGPMAEAIEHSFQYLNDDDINAIVAYVKQLPANASATVVDRHQTQPRDAFGAVSAEDAVLRGAPKVDRGALIYDGACASCHQPTGLGSKDGYYPQLFHNTATGADTPYNLVATILEGVNRTIGTKHYYMPGFGRDSYVQHLSDKDIAAVSNYVLKQFGNPAAHVSTQDVASIRAGGPKPVIAQISPYIKPGLAALVALVVLVAAIFALRFRR</sequence>
<feature type="binding site" description="axial binding residue" evidence="10">
    <location>
        <position position="54"/>
    </location>
    <ligand>
        <name>heme c</name>
        <dbReference type="ChEBI" id="CHEBI:61717"/>
        <label>1</label>
    </ligand>
    <ligandPart>
        <name>Fe</name>
        <dbReference type="ChEBI" id="CHEBI:18248"/>
    </ligandPart>
</feature>
<keyword evidence="11" id="KW-1133">Transmembrane helix</keyword>
<accession>A0A0D6MHZ9</accession>
<feature type="signal peptide" evidence="12">
    <location>
        <begin position="1"/>
        <end position="32"/>
    </location>
</feature>
<evidence type="ECO:0000259" key="13">
    <source>
        <dbReference type="PROSITE" id="PS51007"/>
    </source>
</evidence>
<keyword evidence="15" id="KW-1185">Reference proteome</keyword>
<dbReference type="PIRSF" id="PIRSF000018">
    <property type="entry name" value="Mb_ADH_cyt_c"/>
    <property type="match status" value="1"/>
</dbReference>
<evidence type="ECO:0000256" key="5">
    <source>
        <dbReference type="ARBA" id="ARBA00022729"/>
    </source>
</evidence>
<dbReference type="GO" id="GO:0016614">
    <property type="term" value="F:oxidoreductase activity, acting on CH-OH group of donors"/>
    <property type="evidence" value="ECO:0007669"/>
    <property type="project" value="InterPro"/>
</dbReference>
<gene>
    <name evidence="14" type="ORF">Tasa_003_071</name>
</gene>
<dbReference type="AlphaFoldDB" id="A0A0D6MHZ9"/>
<keyword evidence="7 10" id="KW-0408">Iron</keyword>
<feature type="transmembrane region" description="Helical" evidence="11">
    <location>
        <begin position="448"/>
        <end position="469"/>
    </location>
</feature>
<dbReference type="SUPFAM" id="SSF46626">
    <property type="entry name" value="Cytochrome c"/>
    <property type="match status" value="3"/>
</dbReference>
<dbReference type="InterPro" id="IPR014353">
    <property type="entry name" value="Membr-bd_ADH_cyt_c"/>
</dbReference>
<feature type="domain" description="Cytochrome c" evidence="13">
    <location>
        <begin position="325"/>
        <end position="418"/>
    </location>
</feature>
<evidence type="ECO:0000313" key="14">
    <source>
        <dbReference type="EMBL" id="GAN52893.1"/>
    </source>
</evidence>
<dbReference type="GO" id="GO:0009055">
    <property type="term" value="F:electron transfer activity"/>
    <property type="evidence" value="ECO:0007669"/>
    <property type="project" value="InterPro"/>
</dbReference>
<feature type="binding site" description="covalent" evidence="9">
    <location>
        <position position="198"/>
    </location>
    <ligand>
        <name>heme c</name>
        <dbReference type="ChEBI" id="CHEBI:61717"/>
        <label>2</label>
    </ligand>
</feature>
<evidence type="ECO:0000256" key="2">
    <source>
        <dbReference type="ARBA" id="ARBA00022475"/>
    </source>
</evidence>
<dbReference type="PROSITE" id="PS51007">
    <property type="entry name" value="CYTC"/>
    <property type="match status" value="3"/>
</dbReference>
<feature type="binding site" description="covalent" evidence="9">
    <location>
        <position position="50"/>
    </location>
    <ligand>
        <name>heme c</name>
        <dbReference type="ChEBI" id="CHEBI:61717"/>
        <label>1</label>
    </ligand>
</feature>
<dbReference type="STRING" id="1231623.Tasa_003_071"/>
<keyword evidence="6" id="KW-0677">Repeat</keyword>
<dbReference type="EMBL" id="BALE01000003">
    <property type="protein sequence ID" value="GAN52893.1"/>
    <property type="molecule type" value="Genomic_DNA"/>
</dbReference>
<keyword evidence="8 11" id="KW-0472">Membrane</keyword>